<evidence type="ECO:0000313" key="2">
    <source>
        <dbReference type="Proteomes" id="UP000729402"/>
    </source>
</evidence>
<evidence type="ECO:0000313" key="1">
    <source>
        <dbReference type="EMBL" id="KAG8063697.1"/>
    </source>
</evidence>
<keyword evidence="2" id="KW-1185">Reference proteome</keyword>
<name>A0A8J5SHG8_ZIZPA</name>
<gene>
    <name evidence="1" type="ORF">GUJ93_ZPchr0003g16597</name>
</gene>
<reference evidence="1" key="1">
    <citation type="journal article" date="2021" name="bioRxiv">
        <title>Whole Genome Assembly and Annotation of Northern Wild Rice, Zizania palustris L., Supports a Whole Genome Duplication in the Zizania Genus.</title>
        <authorList>
            <person name="Haas M."/>
            <person name="Kono T."/>
            <person name="Macchietto M."/>
            <person name="Millas R."/>
            <person name="McGilp L."/>
            <person name="Shao M."/>
            <person name="Duquette J."/>
            <person name="Hirsch C.N."/>
            <person name="Kimball J."/>
        </authorList>
    </citation>
    <scope>NUCLEOTIDE SEQUENCE</scope>
    <source>
        <tissue evidence="1">Fresh leaf tissue</tissue>
    </source>
</reference>
<dbReference type="AlphaFoldDB" id="A0A8J5SHG8"/>
<organism evidence="1 2">
    <name type="scientific">Zizania palustris</name>
    <name type="common">Northern wild rice</name>
    <dbReference type="NCBI Taxonomy" id="103762"/>
    <lineage>
        <taxon>Eukaryota</taxon>
        <taxon>Viridiplantae</taxon>
        <taxon>Streptophyta</taxon>
        <taxon>Embryophyta</taxon>
        <taxon>Tracheophyta</taxon>
        <taxon>Spermatophyta</taxon>
        <taxon>Magnoliopsida</taxon>
        <taxon>Liliopsida</taxon>
        <taxon>Poales</taxon>
        <taxon>Poaceae</taxon>
        <taxon>BOP clade</taxon>
        <taxon>Oryzoideae</taxon>
        <taxon>Oryzeae</taxon>
        <taxon>Zizaniinae</taxon>
        <taxon>Zizania</taxon>
    </lineage>
</organism>
<accession>A0A8J5SHG8</accession>
<sequence>MVFVVQARTASHTPTGDLQRRRARPEYLTDRTNVPGQSRVLVPDALLIRDSLFPSVRSGAGQYVGHSLLSDCHRSIACLSIRISICLFLDGHRVGSLPSRQPQIRDIHCALHSKACTYLQAWL</sequence>
<proteinExistence type="predicted"/>
<comment type="caution">
    <text evidence="1">The sequence shown here is derived from an EMBL/GenBank/DDBJ whole genome shotgun (WGS) entry which is preliminary data.</text>
</comment>
<protein>
    <submittedName>
        <fullName evidence="1">Uncharacterized protein</fullName>
    </submittedName>
</protein>
<reference evidence="1" key="2">
    <citation type="submission" date="2021-02" db="EMBL/GenBank/DDBJ databases">
        <authorList>
            <person name="Kimball J.A."/>
            <person name="Haas M.W."/>
            <person name="Macchietto M."/>
            <person name="Kono T."/>
            <person name="Duquette J."/>
            <person name="Shao M."/>
        </authorList>
    </citation>
    <scope>NUCLEOTIDE SEQUENCE</scope>
    <source>
        <tissue evidence="1">Fresh leaf tissue</tissue>
    </source>
</reference>
<dbReference type="EMBL" id="JAAALK010000286">
    <property type="protein sequence ID" value="KAG8063697.1"/>
    <property type="molecule type" value="Genomic_DNA"/>
</dbReference>
<dbReference type="Proteomes" id="UP000729402">
    <property type="component" value="Unassembled WGS sequence"/>
</dbReference>